<dbReference type="PANTHER" id="PTHR33121">
    <property type="entry name" value="CYCLIC DI-GMP PHOSPHODIESTERASE PDEF"/>
    <property type="match status" value="1"/>
</dbReference>
<evidence type="ECO:0000313" key="3">
    <source>
        <dbReference type="Proteomes" id="UP001575105"/>
    </source>
</evidence>
<dbReference type="PANTHER" id="PTHR33121:SF15">
    <property type="entry name" value="BLUE LIGHT- AND TEMPERATURE-REGULATED ANTIREPRESSOR BLUF"/>
    <property type="match status" value="1"/>
</dbReference>
<evidence type="ECO:0000313" key="2">
    <source>
        <dbReference type="EMBL" id="MFA9478711.1"/>
    </source>
</evidence>
<gene>
    <name evidence="2" type="ORF">ACERK3_10420</name>
</gene>
<dbReference type="InterPro" id="IPR001633">
    <property type="entry name" value="EAL_dom"/>
</dbReference>
<dbReference type="Gene3D" id="3.20.20.450">
    <property type="entry name" value="EAL domain"/>
    <property type="match status" value="1"/>
</dbReference>
<proteinExistence type="predicted"/>
<dbReference type="SMART" id="SM00052">
    <property type="entry name" value="EAL"/>
    <property type="match status" value="1"/>
</dbReference>
<name>A0ABV4U544_9BACT</name>
<dbReference type="InterPro" id="IPR035919">
    <property type="entry name" value="EAL_sf"/>
</dbReference>
<dbReference type="EMBL" id="JBGUBD010000005">
    <property type="protein sequence ID" value="MFA9478711.1"/>
    <property type="molecule type" value="Genomic_DNA"/>
</dbReference>
<dbReference type="Proteomes" id="UP001575105">
    <property type="component" value="Unassembled WGS sequence"/>
</dbReference>
<feature type="domain" description="EAL" evidence="1">
    <location>
        <begin position="104"/>
        <end position="359"/>
    </location>
</feature>
<dbReference type="Pfam" id="PF00563">
    <property type="entry name" value="EAL"/>
    <property type="match status" value="1"/>
</dbReference>
<dbReference type="RefSeq" id="WP_425345637.1">
    <property type="nucleotide sequence ID" value="NZ_JBGUBD010000005.1"/>
</dbReference>
<reference evidence="2 3" key="1">
    <citation type="submission" date="2024-08" db="EMBL/GenBank/DDBJ databases">
        <title>Whole-genome sequencing of halo(alkali)philic microorganisms from hypersaline lakes.</title>
        <authorList>
            <person name="Sorokin D.Y."/>
            <person name="Merkel A.Y."/>
            <person name="Messina E."/>
            <person name="Yakimov M."/>
        </authorList>
    </citation>
    <scope>NUCLEOTIDE SEQUENCE [LARGE SCALE GENOMIC DNA]</scope>
    <source>
        <strain evidence="2 3">AB-hyl4</strain>
    </source>
</reference>
<organism evidence="2 3">
    <name type="scientific">Natronomicrosphaera hydrolytica</name>
    <dbReference type="NCBI Taxonomy" id="3242702"/>
    <lineage>
        <taxon>Bacteria</taxon>
        <taxon>Pseudomonadati</taxon>
        <taxon>Planctomycetota</taxon>
        <taxon>Phycisphaerae</taxon>
        <taxon>Phycisphaerales</taxon>
        <taxon>Phycisphaeraceae</taxon>
        <taxon>Natronomicrosphaera</taxon>
    </lineage>
</organism>
<dbReference type="InterPro" id="IPR050706">
    <property type="entry name" value="Cyclic-di-GMP_PDE-like"/>
</dbReference>
<dbReference type="CDD" id="cd01948">
    <property type="entry name" value="EAL"/>
    <property type="match status" value="1"/>
</dbReference>
<keyword evidence="3" id="KW-1185">Reference proteome</keyword>
<dbReference type="SUPFAM" id="SSF141868">
    <property type="entry name" value="EAL domain-like"/>
    <property type="match status" value="1"/>
</dbReference>
<protein>
    <submittedName>
        <fullName evidence="2">EAL domain-containing protein</fullName>
    </submittedName>
</protein>
<sequence length="361" mass="39457">MVCQGKRSAHRCVCRQPVPELGVTGVVLCSQSPVVNLKLAEAFEPGPGGTFMVGESGWPERLGEFIETLSAIERRDLLASEVDEQGEANPWRAKPVEALLARVRSPWLPRLLNASAKGDDPATGLRAHFQPIVDTRRGTVYGFEALARATLDGETMPAGPIIDAARAHDAMFQFDQLARQAAIRQGWPQLLPGERLFINFAPTVIYDPAVCLQSTWEAAEAVGCDPTSLVFEVVESEQFPDMNHLKRILDAYRDLGAQVALDDLGSGHTALHYIDELHPDLIKLDRNLLPRDPGRANLSLLRGLVDYAHGQGIRVLAEGVETAAQYDMVREVGIEYAQGWYFAKPTPTMSRELEAVGVAGG</sequence>
<comment type="caution">
    <text evidence="2">The sequence shown here is derived from an EMBL/GenBank/DDBJ whole genome shotgun (WGS) entry which is preliminary data.</text>
</comment>
<accession>A0ABV4U544</accession>
<dbReference type="PROSITE" id="PS50883">
    <property type="entry name" value="EAL"/>
    <property type="match status" value="1"/>
</dbReference>
<evidence type="ECO:0000259" key="1">
    <source>
        <dbReference type="PROSITE" id="PS50883"/>
    </source>
</evidence>